<dbReference type="AlphaFoldDB" id="A0A930VFZ6"/>
<comment type="caution">
    <text evidence="2">The sequence shown here is derived from an EMBL/GenBank/DDBJ whole genome shotgun (WGS) entry which is preliminary data.</text>
</comment>
<feature type="signal peptide" evidence="1">
    <location>
        <begin position="1"/>
        <end position="35"/>
    </location>
</feature>
<dbReference type="Proteomes" id="UP000660668">
    <property type="component" value="Unassembled WGS sequence"/>
</dbReference>
<keyword evidence="3" id="KW-1185">Reference proteome</keyword>
<feature type="chain" id="PRO_5037645502" evidence="1">
    <location>
        <begin position="36"/>
        <end position="211"/>
    </location>
</feature>
<accession>A0A930VFZ6</accession>
<reference evidence="2" key="1">
    <citation type="submission" date="2020-11" db="EMBL/GenBank/DDBJ databases">
        <title>Nocardioides cynanchi sp. nov., isolated from soil of rhizosphere of Cynanchum wilfordii.</title>
        <authorList>
            <person name="Lee J.-S."/>
            <person name="Suh M.K."/>
            <person name="Kim J.-S."/>
        </authorList>
    </citation>
    <scope>NUCLEOTIDE SEQUENCE</scope>
    <source>
        <strain evidence="2">KCTC 19276</strain>
    </source>
</reference>
<evidence type="ECO:0000313" key="3">
    <source>
        <dbReference type="Proteomes" id="UP000660668"/>
    </source>
</evidence>
<name>A0A930VFZ6_9ACTN</name>
<keyword evidence="1" id="KW-0732">Signal</keyword>
<proteinExistence type="predicted"/>
<dbReference type="RefSeq" id="WP_194694956.1">
    <property type="nucleotide sequence ID" value="NZ_JADKPO010000003.1"/>
</dbReference>
<dbReference type="EMBL" id="JADKPO010000003">
    <property type="protein sequence ID" value="MBF4766809.1"/>
    <property type="molecule type" value="Genomic_DNA"/>
</dbReference>
<evidence type="ECO:0000313" key="2">
    <source>
        <dbReference type="EMBL" id="MBF4766809.1"/>
    </source>
</evidence>
<sequence length="211" mass="22998">MSLSPRTRGPRIASLLGFLALLLTAVLGTASTASAHYTSEMSGTPGPYNVNNTFGSGPQVMIRAQLKIWRDANGTYAVPTYSTNGVTVARTTASKAPQTIRAAYVLQRYDWTTGWTAIANTVKTVDVAGYDPATPTAYPSYALQGHVFENPRFAGSQLRIVYMIRWEDKATHAILGQRTVVPTAENIFCSFPTGWSFYCAAESDKLTVWGW</sequence>
<protein>
    <submittedName>
        <fullName evidence="2">Uncharacterized protein</fullName>
    </submittedName>
</protein>
<organism evidence="2 3">
    <name type="scientific">Nocardioides agariphilus</name>
    <dbReference type="NCBI Taxonomy" id="433664"/>
    <lineage>
        <taxon>Bacteria</taxon>
        <taxon>Bacillati</taxon>
        <taxon>Actinomycetota</taxon>
        <taxon>Actinomycetes</taxon>
        <taxon>Propionibacteriales</taxon>
        <taxon>Nocardioidaceae</taxon>
        <taxon>Nocardioides</taxon>
    </lineage>
</organism>
<evidence type="ECO:0000256" key="1">
    <source>
        <dbReference type="SAM" id="SignalP"/>
    </source>
</evidence>
<gene>
    <name evidence="2" type="ORF">ISU10_03385</name>
</gene>